<feature type="transmembrane region" description="Helical" evidence="2">
    <location>
        <begin position="20"/>
        <end position="37"/>
    </location>
</feature>
<dbReference type="PATRIC" id="fig|1166018.3.peg.1558"/>
<evidence type="ECO:0000256" key="2">
    <source>
        <dbReference type="SAM" id="Phobius"/>
    </source>
</evidence>
<evidence type="ECO:0000256" key="1">
    <source>
        <dbReference type="SAM" id="MobiDB-lite"/>
    </source>
</evidence>
<dbReference type="OrthoDB" id="780137at2"/>
<organism evidence="3 4">
    <name type="scientific">Fibrella aestuarina BUZ 2</name>
    <dbReference type="NCBI Taxonomy" id="1166018"/>
    <lineage>
        <taxon>Bacteria</taxon>
        <taxon>Pseudomonadati</taxon>
        <taxon>Bacteroidota</taxon>
        <taxon>Cytophagia</taxon>
        <taxon>Cytophagales</taxon>
        <taxon>Spirosomataceae</taxon>
        <taxon>Fibrella</taxon>
    </lineage>
</organism>
<proteinExistence type="predicted"/>
<reference evidence="3 4" key="1">
    <citation type="journal article" date="2012" name="J. Bacteriol.">
        <title>Genome Sequence of Fibrella aestuarina BUZ 2T, a Filamentous Marine Bacterium.</title>
        <authorList>
            <person name="Filippini M."/>
            <person name="Qi W."/>
            <person name="Blom J."/>
            <person name="Goesmann A."/>
            <person name="Smits T.H."/>
            <person name="Bagheri H.C."/>
        </authorList>
    </citation>
    <scope>NUCLEOTIDE SEQUENCE [LARGE SCALE GENOMIC DNA]</scope>
    <source>
        <strain evidence="4">BUZ 2T</strain>
    </source>
</reference>
<evidence type="ECO:0000313" key="3">
    <source>
        <dbReference type="EMBL" id="CCH02589.1"/>
    </source>
</evidence>
<evidence type="ECO:0008006" key="5">
    <source>
        <dbReference type="Google" id="ProtNLM"/>
    </source>
</evidence>
<evidence type="ECO:0000313" key="4">
    <source>
        <dbReference type="Proteomes" id="UP000011058"/>
    </source>
</evidence>
<accession>I0KEN6</accession>
<feature type="region of interest" description="Disordered" evidence="1">
    <location>
        <begin position="492"/>
        <end position="533"/>
    </location>
</feature>
<keyword evidence="2" id="KW-0812">Transmembrane</keyword>
<sequence length="749" mass="83132">MQQLHQLIQSTSAQLRLNGLLKGLLIGLAAGLLLALLPVTVGLAIVGGLLVAGVAAWQLGAFRPQRDVAIGLLHRSLGDTEYSLPLLTKPELNLAEQLQLERLAQQAAQLPRPFVGLQNLRPYALLFAAALAVFLVARYWPSSPDHRLAGAGSRQQAVGGKAQTASAVPPSFESARLAIQPPAYTELPQRTSSDLNVTAYVGSVLRWTVQLSQTAGVRVTLVNSRGDELAFSRQNETFTYQDRVLNSGLYALRAYWTTPARRDSLVYQSDFYRLEARPDAPPVIRPSAKDLYRFHRLGDPTLLSVDAQISDDFRVLGAYIVATLARGSGENVKFRETRFPVATRPFKGAKVGHTLDLAKLGFAPGDELYYYWAALDNRRPEPQLTKSDTYFVVFKDTARTDDAQLATMAVNVMPEYFRSQRQIIIDTDKLIAKRKRLPKAAFNSESNEIGFDQKVLRLRYGQYLGEEFENQIGGHEPLPDNDADLLEAYSHKHDSGEKDPNGDVKSPKEAHEHENEHGHGGHDHDDHGPQKLGEEQDPLAALMEQYVHNHDNGEVNTFYEQSTRSLLKMALEQMWQSELHLRLYEPEKARPYEQKALEYLKIAQQKARAYAKKSGYDPPPLKEKETRLTGELGKVDSQHRQTRQYSNVPTATLIAEVLGYVDLPNLSVSQRQTVSALSAALSGPLLQSGLNNWAVVGQLQQLASGRRLSAEAIGQLKTKLAGFSTRPTTPTRPTATADKALEAAFWRNL</sequence>
<protein>
    <recommendedName>
        <fullName evidence="5">DUF4175 domain-containing protein</fullName>
    </recommendedName>
</protein>
<dbReference type="AlphaFoldDB" id="I0KEN6"/>
<dbReference type="HOGENOM" id="CLU_023022_0_0_10"/>
<gene>
    <name evidence="3" type="ORF">FAES_4590</name>
</gene>
<dbReference type="Proteomes" id="UP000011058">
    <property type="component" value="Chromosome"/>
</dbReference>
<dbReference type="KEGG" id="fae:FAES_4590"/>
<name>I0KEN6_9BACT</name>
<dbReference type="eggNOG" id="COG0803">
    <property type="taxonomic scope" value="Bacteria"/>
</dbReference>
<feature type="transmembrane region" description="Helical" evidence="2">
    <location>
        <begin position="43"/>
        <end position="62"/>
    </location>
</feature>
<keyword evidence="2" id="KW-1133">Transmembrane helix</keyword>
<keyword evidence="2" id="KW-0472">Membrane</keyword>
<dbReference type="EMBL" id="HE796683">
    <property type="protein sequence ID" value="CCH02589.1"/>
    <property type="molecule type" value="Genomic_DNA"/>
</dbReference>
<keyword evidence="4" id="KW-1185">Reference proteome</keyword>
<dbReference type="RefSeq" id="WP_015333688.1">
    <property type="nucleotide sequence ID" value="NC_020054.1"/>
</dbReference>
<dbReference type="STRING" id="1166018.FAES_4590"/>